<evidence type="ECO:0000313" key="3">
    <source>
        <dbReference type="Proteomes" id="UP000465361"/>
    </source>
</evidence>
<keyword evidence="3" id="KW-1185">Reference proteome</keyword>
<proteinExistence type="predicted"/>
<protein>
    <recommendedName>
        <fullName evidence="1">Fibronectin type-III domain-containing protein</fullName>
    </recommendedName>
</protein>
<dbReference type="Proteomes" id="UP000465361">
    <property type="component" value="Unassembled WGS sequence"/>
</dbReference>
<evidence type="ECO:0000313" key="2">
    <source>
        <dbReference type="EMBL" id="GFG74659.1"/>
    </source>
</evidence>
<dbReference type="PROSITE" id="PS50853">
    <property type="entry name" value="FN3"/>
    <property type="match status" value="1"/>
</dbReference>
<sequence>MLPDPFTKQTMWVAAALAAGNLQFETAVPTVTPVTGATITFPTPIDITSPVYSVQIQQTPTGAWSAATLSGSPSVSGGLTTLTISGLTASTTYNAIQVTATGANATVTGPQSAPFTAS</sequence>
<comment type="caution">
    <text evidence="2">The sequence shown here is derived from an EMBL/GenBank/DDBJ whole genome shotgun (WGS) entry which is preliminary data.</text>
</comment>
<dbReference type="AlphaFoldDB" id="A0A7I9XXX8"/>
<dbReference type="EMBL" id="BLKW01000002">
    <property type="protein sequence ID" value="GFG74659.1"/>
    <property type="molecule type" value="Genomic_DNA"/>
</dbReference>
<gene>
    <name evidence="2" type="ORF">MBOT_20240</name>
</gene>
<organism evidence="2 3">
    <name type="scientific">Mycobacterium botniense</name>
    <dbReference type="NCBI Taxonomy" id="84962"/>
    <lineage>
        <taxon>Bacteria</taxon>
        <taxon>Bacillati</taxon>
        <taxon>Actinomycetota</taxon>
        <taxon>Actinomycetes</taxon>
        <taxon>Mycobacteriales</taxon>
        <taxon>Mycobacteriaceae</taxon>
        <taxon>Mycobacterium</taxon>
    </lineage>
</organism>
<feature type="domain" description="Fibronectin type-III" evidence="1">
    <location>
        <begin position="18"/>
        <end position="118"/>
    </location>
</feature>
<accession>A0A7I9XXX8</accession>
<name>A0A7I9XXX8_9MYCO</name>
<reference evidence="2 3" key="1">
    <citation type="journal article" date="2019" name="Emerg. Microbes Infect.">
        <title>Comprehensive subspecies identification of 175 nontuberculous mycobacteria species based on 7547 genomic profiles.</title>
        <authorList>
            <person name="Matsumoto Y."/>
            <person name="Kinjo T."/>
            <person name="Motooka D."/>
            <person name="Nabeya D."/>
            <person name="Jung N."/>
            <person name="Uechi K."/>
            <person name="Horii T."/>
            <person name="Iida T."/>
            <person name="Fujita J."/>
            <person name="Nakamura S."/>
        </authorList>
    </citation>
    <scope>NUCLEOTIDE SEQUENCE [LARGE SCALE GENOMIC DNA]</scope>
    <source>
        <strain evidence="2 3">JCM 17322</strain>
    </source>
</reference>
<evidence type="ECO:0000259" key="1">
    <source>
        <dbReference type="PROSITE" id="PS50853"/>
    </source>
</evidence>
<dbReference type="InterPro" id="IPR003961">
    <property type="entry name" value="FN3_dom"/>
</dbReference>